<dbReference type="Proteomes" id="UP000434044">
    <property type="component" value="Unassembled WGS sequence"/>
</dbReference>
<proteinExistence type="predicted"/>
<dbReference type="RefSeq" id="WP_186342906.1">
    <property type="nucleotide sequence ID" value="NZ_WNKT01000007.1"/>
</dbReference>
<reference evidence="1 2" key="1">
    <citation type="submission" date="2019-11" db="EMBL/GenBank/DDBJ databases">
        <title>Whole-genome sequence of the anaerobic purple sulfur bacterium Allochromatium palmeri DSM 15591.</title>
        <authorList>
            <person name="Kyndt J.A."/>
            <person name="Meyer T.E."/>
        </authorList>
    </citation>
    <scope>NUCLEOTIDE SEQUENCE [LARGE SCALE GENOMIC DNA]</scope>
    <source>
        <strain evidence="1 2">DSM 15591</strain>
    </source>
</reference>
<accession>A0A6N8EAG3</accession>
<name>A0A6N8EAG3_9GAMM</name>
<keyword evidence="2" id="KW-1185">Reference proteome</keyword>
<comment type="caution">
    <text evidence="1">The sequence shown here is derived from an EMBL/GenBank/DDBJ whole genome shotgun (WGS) entry which is preliminary data.</text>
</comment>
<protein>
    <submittedName>
        <fullName evidence="1">Uncharacterized protein</fullName>
    </submittedName>
</protein>
<dbReference type="EMBL" id="WNKT01000007">
    <property type="protein sequence ID" value="MTW20541.1"/>
    <property type="molecule type" value="Genomic_DNA"/>
</dbReference>
<organism evidence="1 2">
    <name type="scientific">Allochromatium palmeri</name>
    <dbReference type="NCBI Taxonomy" id="231048"/>
    <lineage>
        <taxon>Bacteria</taxon>
        <taxon>Pseudomonadati</taxon>
        <taxon>Pseudomonadota</taxon>
        <taxon>Gammaproteobacteria</taxon>
        <taxon>Chromatiales</taxon>
        <taxon>Chromatiaceae</taxon>
        <taxon>Allochromatium</taxon>
    </lineage>
</organism>
<evidence type="ECO:0000313" key="1">
    <source>
        <dbReference type="EMBL" id="MTW20541.1"/>
    </source>
</evidence>
<sequence>MLSPWPARAQEPLLARVLAIEPTAITLTIDPPGGGASETRVVPLDERERPAGLRVGSLVRLWPGPTGLTPDTLMGARIDSLNAQGRLQDRTGVRARLMQGAQRGADRAGGRGGR</sequence>
<dbReference type="AlphaFoldDB" id="A0A6N8EAG3"/>
<gene>
    <name evidence="1" type="ORF">GJ668_05455</name>
</gene>
<evidence type="ECO:0000313" key="2">
    <source>
        <dbReference type="Proteomes" id="UP000434044"/>
    </source>
</evidence>